<dbReference type="RefSeq" id="WP_147851876.1">
    <property type="nucleotide sequence ID" value="NZ_VDUZ01000066.1"/>
</dbReference>
<evidence type="ECO:0000313" key="2">
    <source>
        <dbReference type="EMBL" id="TXL70045.1"/>
    </source>
</evidence>
<dbReference type="Proteomes" id="UP000321638">
    <property type="component" value="Unassembled WGS sequence"/>
</dbReference>
<evidence type="ECO:0000313" key="3">
    <source>
        <dbReference type="Proteomes" id="UP000321638"/>
    </source>
</evidence>
<evidence type="ECO:0000256" key="1">
    <source>
        <dbReference type="SAM" id="Coils"/>
    </source>
</evidence>
<reference evidence="2 3" key="1">
    <citation type="submission" date="2019-06" db="EMBL/GenBank/DDBJ databases">
        <title>New taxonomy in bacterial strain CC-CFT640, isolated from vineyard.</title>
        <authorList>
            <person name="Lin S.-Y."/>
            <person name="Tsai C.-F."/>
            <person name="Young C.-C."/>
        </authorList>
    </citation>
    <scope>NUCLEOTIDE SEQUENCE [LARGE SCALE GENOMIC DNA]</scope>
    <source>
        <strain evidence="2 3">CC-CFT640</strain>
    </source>
</reference>
<dbReference type="OrthoDB" id="9862852at2"/>
<keyword evidence="1" id="KW-0175">Coiled coil</keyword>
<feature type="coiled-coil region" evidence="1">
    <location>
        <begin position="66"/>
        <end position="93"/>
    </location>
</feature>
<proteinExistence type="predicted"/>
<organism evidence="2 3">
    <name type="scientific">Vineibacter terrae</name>
    <dbReference type="NCBI Taxonomy" id="2586908"/>
    <lineage>
        <taxon>Bacteria</taxon>
        <taxon>Pseudomonadati</taxon>
        <taxon>Pseudomonadota</taxon>
        <taxon>Alphaproteobacteria</taxon>
        <taxon>Hyphomicrobiales</taxon>
        <taxon>Vineibacter</taxon>
    </lineage>
</organism>
<name>A0A5C8P9G2_9HYPH</name>
<sequence length="93" mass="9679">MRHARIGTALAAMGIFTAGWLAGGGLDTRTAPVPIIASALAQADRPAMDPNMLAIAMGVASVAVDTEAAALRINDLTDRLAALERRVQALEKR</sequence>
<dbReference type="AlphaFoldDB" id="A0A5C8P9G2"/>
<dbReference type="EMBL" id="VDUZ01000066">
    <property type="protein sequence ID" value="TXL70045.1"/>
    <property type="molecule type" value="Genomic_DNA"/>
</dbReference>
<protein>
    <submittedName>
        <fullName evidence="2">Uncharacterized protein</fullName>
    </submittedName>
</protein>
<keyword evidence="3" id="KW-1185">Reference proteome</keyword>
<comment type="caution">
    <text evidence="2">The sequence shown here is derived from an EMBL/GenBank/DDBJ whole genome shotgun (WGS) entry which is preliminary data.</text>
</comment>
<gene>
    <name evidence="2" type="ORF">FHP25_36125</name>
</gene>
<accession>A0A5C8P9G2</accession>